<comment type="caution">
    <text evidence="9">The sequence shown here is derived from an EMBL/GenBank/DDBJ whole genome shotgun (WGS) entry which is preliminary data.</text>
</comment>
<dbReference type="AlphaFoldDB" id="A0A8J4YKY8"/>
<proteinExistence type="inferred from homology"/>
<evidence type="ECO:0000256" key="3">
    <source>
        <dbReference type="ARBA" id="ARBA00022490"/>
    </source>
</evidence>
<feature type="region of interest" description="Disordered" evidence="7">
    <location>
        <begin position="132"/>
        <end position="160"/>
    </location>
</feature>
<evidence type="ECO:0000313" key="10">
    <source>
        <dbReference type="Proteomes" id="UP000770661"/>
    </source>
</evidence>
<comment type="similarity">
    <text evidence="2">Belongs to the TBCC family.</text>
</comment>
<gene>
    <name evidence="9" type="primary">TBCC</name>
    <name evidence="9" type="ORF">GWK47_031195</name>
</gene>
<comment type="subunit">
    <text evidence="6">Supercomplex made of cofactors A to E. Cofactors A and D function by capturing and stabilizing tubulin in a quasi-native conformation. Cofactor E binds to the cofactor D-tubulin complex; interaction with cofactor C then causes the release of tubulin polypeptides that are committed to the native state.</text>
</comment>
<keyword evidence="3" id="KW-0963">Cytoplasm</keyword>
<comment type="subcellular location">
    <subcellularLocation>
        <location evidence="1">Cytoplasm</location>
    </subcellularLocation>
</comment>
<dbReference type="GO" id="GO:0007021">
    <property type="term" value="P:tubulin complex assembly"/>
    <property type="evidence" value="ECO:0007669"/>
    <property type="project" value="TreeGrafter"/>
</dbReference>
<feature type="domain" description="C-CAP/cofactor C-like" evidence="8">
    <location>
        <begin position="146"/>
        <end position="312"/>
    </location>
</feature>
<sequence length="385" mass="42362">MDGPGSSIHTGLLERMQRRQEELEEKSRQRKQERGEQEGLSASSAADHFLKTFHGLRSSLEVRIEASEGVAADELTDYLDGLVKSVQGIQDLLNESSRHLASFQQKKAQEEIDDASAHVQAAVATLQPKKKFGFGRKKPAGKSNAPPKEPSTKDLRGGSTKDALDGLAERQFFGFKNETGCTLTAVPEELAGRQLNLQNLVDCTVVALGSSGAIQAANLDHCTVLAGPAARSAFIKDCRKCTFVLAGQQMRIHNTHDSDLYIHVTGAAIIEGCRRVRVAPYNLAYPALDQHYITSDLDTNNNRWDQLDDFEWLNEDEASPNWSIIPEGERCSDWLPLGIHNDPIQSYLIAQKGRVVSAPQPRQVDFVLTGNGGLRRVDFMGRVSS</sequence>
<dbReference type="InterPro" id="IPR038397">
    <property type="entry name" value="TBCC_N_sf"/>
</dbReference>
<reference evidence="9" key="1">
    <citation type="submission" date="2020-07" db="EMBL/GenBank/DDBJ databases">
        <title>The High-quality genome of the commercially important snow crab, Chionoecetes opilio.</title>
        <authorList>
            <person name="Jeong J.-H."/>
            <person name="Ryu S."/>
        </authorList>
    </citation>
    <scope>NUCLEOTIDE SEQUENCE</scope>
    <source>
        <strain evidence="9">MADBK_172401_WGS</strain>
        <tissue evidence="9">Digestive gland</tissue>
    </source>
</reference>
<dbReference type="PANTHER" id="PTHR15139">
    <property type="entry name" value="TUBULIN FOLDING COFACTOR C"/>
    <property type="match status" value="1"/>
</dbReference>
<organism evidence="9 10">
    <name type="scientific">Chionoecetes opilio</name>
    <name type="common">Atlantic snow crab</name>
    <name type="synonym">Cancer opilio</name>
    <dbReference type="NCBI Taxonomy" id="41210"/>
    <lineage>
        <taxon>Eukaryota</taxon>
        <taxon>Metazoa</taxon>
        <taxon>Ecdysozoa</taxon>
        <taxon>Arthropoda</taxon>
        <taxon>Crustacea</taxon>
        <taxon>Multicrustacea</taxon>
        <taxon>Malacostraca</taxon>
        <taxon>Eumalacostraca</taxon>
        <taxon>Eucarida</taxon>
        <taxon>Decapoda</taxon>
        <taxon>Pleocyemata</taxon>
        <taxon>Brachyura</taxon>
        <taxon>Eubrachyura</taxon>
        <taxon>Majoidea</taxon>
        <taxon>Majidae</taxon>
        <taxon>Chionoecetes</taxon>
    </lineage>
</organism>
<dbReference type="SMART" id="SM00673">
    <property type="entry name" value="CARP"/>
    <property type="match status" value="2"/>
</dbReference>
<evidence type="ECO:0000256" key="4">
    <source>
        <dbReference type="ARBA" id="ARBA00022990"/>
    </source>
</evidence>
<evidence type="ECO:0000256" key="7">
    <source>
        <dbReference type="SAM" id="MobiDB-lite"/>
    </source>
</evidence>
<dbReference type="OrthoDB" id="194775at2759"/>
<dbReference type="EMBL" id="JACEEZ010001584">
    <property type="protein sequence ID" value="KAG0729040.1"/>
    <property type="molecule type" value="Genomic_DNA"/>
</dbReference>
<evidence type="ECO:0000313" key="9">
    <source>
        <dbReference type="EMBL" id="KAG0729040.1"/>
    </source>
</evidence>
<dbReference type="Proteomes" id="UP000770661">
    <property type="component" value="Unassembled WGS sequence"/>
</dbReference>
<keyword evidence="10" id="KW-1185">Reference proteome</keyword>
<evidence type="ECO:0000256" key="6">
    <source>
        <dbReference type="ARBA" id="ARBA00026055"/>
    </source>
</evidence>
<protein>
    <submittedName>
        <fullName evidence="9">Tubulin-specific chaperone C</fullName>
    </submittedName>
</protein>
<dbReference type="InterPro" id="IPR012945">
    <property type="entry name" value="Tubulin-bd_cofactor_C_dom"/>
</dbReference>
<evidence type="ECO:0000256" key="5">
    <source>
        <dbReference type="ARBA" id="ARBA00023186"/>
    </source>
</evidence>
<evidence type="ECO:0000256" key="1">
    <source>
        <dbReference type="ARBA" id="ARBA00004496"/>
    </source>
</evidence>
<dbReference type="GO" id="GO:0005737">
    <property type="term" value="C:cytoplasm"/>
    <property type="evidence" value="ECO:0007669"/>
    <property type="project" value="UniProtKB-SubCell"/>
</dbReference>
<dbReference type="InterPro" id="IPR027684">
    <property type="entry name" value="TBCC"/>
</dbReference>
<keyword evidence="5" id="KW-0143">Chaperone</keyword>
<dbReference type="InterPro" id="IPR006599">
    <property type="entry name" value="CARP_motif"/>
</dbReference>
<dbReference type="GO" id="GO:0015631">
    <property type="term" value="F:tubulin binding"/>
    <property type="evidence" value="ECO:0007669"/>
    <property type="project" value="InterPro"/>
</dbReference>
<dbReference type="Gene3D" id="1.20.58.1250">
    <property type="entry name" value="Tubulin Binding Cofactor C, N-terminal domain"/>
    <property type="match status" value="1"/>
</dbReference>
<evidence type="ECO:0000256" key="2">
    <source>
        <dbReference type="ARBA" id="ARBA00008848"/>
    </source>
</evidence>
<feature type="region of interest" description="Disordered" evidence="7">
    <location>
        <begin position="1"/>
        <end position="46"/>
    </location>
</feature>
<dbReference type="Gene3D" id="2.160.20.70">
    <property type="match status" value="1"/>
</dbReference>
<dbReference type="PROSITE" id="PS51329">
    <property type="entry name" value="C_CAP_COFACTOR_C"/>
    <property type="match status" value="1"/>
</dbReference>
<dbReference type="InterPro" id="IPR031925">
    <property type="entry name" value="TBCC_N"/>
</dbReference>
<dbReference type="GO" id="GO:0007023">
    <property type="term" value="P:post-chaperonin tubulin folding pathway"/>
    <property type="evidence" value="ECO:0007669"/>
    <property type="project" value="InterPro"/>
</dbReference>
<dbReference type="InterPro" id="IPR017901">
    <property type="entry name" value="C-CAP_CF_C-like"/>
</dbReference>
<accession>A0A8J4YKY8</accession>
<evidence type="ECO:0000259" key="8">
    <source>
        <dbReference type="PROSITE" id="PS51329"/>
    </source>
</evidence>
<dbReference type="InterPro" id="IPR016098">
    <property type="entry name" value="CAP/MinC_C"/>
</dbReference>
<dbReference type="PANTHER" id="PTHR15139:SF0">
    <property type="entry name" value="TUBULIN-SPECIFIC CHAPERONE C"/>
    <property type="match status" value="1"/>
</dbReference>
<dbReference type="Pfam" id="PF16752">
    <property type="entry name" value="TBCC_N"/>
    <property type="match status" value="1"/>
</dbReference>
<keyword evidence="4" id="KW-0007">Acetylation</keyword>
<dbReference type="Pfam" id="PF07986">
    <property type="entry name" value="TBCC"/>
    <property type="match status" value="1"/>
</dbReference>
<name>A0A8J4YKY8_CHIOP</name>
<feature type="compositionally biased region" description="Basic and acidic residues" evidence="7">
    <location>
        <begin position="15"/>
        <end position="37"/>
    </location>
</feature>